<dbReference type="InterPro" id="IPR006366">
    <property type="entry name" value="CobA/CysG_C"/>
</dbReference>
<dbReference type="NCBIfam" id="TIGR01469">
    <property type="entry name" value="cobA_cysG_Cterm"/>
    <property type="match status" value="1"/>
</dbReference>
<dbReference type="SUPFAM" id="SSF75615">
    <property type="entry name" value="Siroheme synthase middle domains-like"/>
    <property type="match status" value="1"/>
</dbReference>
<reference evidence="21 22" key="1">
    <citation type="submission" date="2017-02" db="EMBL/GenBank/DDBJ databases">
        <title>Whole genome sequencing of Rhodanobacter lindaniclasticus DSM 17932.</title>
        <authorList>
            <person name="Kumar S."/>
            <person name="Patil P."/>
            <person name="Patil P.B."/>
        </authorList>
    </citation>
    <scope>NUCLEOTIDE SEQUENCE [LARGE SCALE GENOMIC DNA]</scope>
    <source>
        <strain evidence="21 22">DSM 17932</strain>
    </source>
</reference>
<dbReference type="InterPro" id="IPR028281">
    <property type="entry name" value="Sirohaem_synthase_central"/>
</dbReference>
<feature type="binding site" evidence="15">
    <location>
        <position position="412"/>
    </location>
    <ligand>
        <name>S-adenosyl-L-methionine</name>
        <dbReference type="ChEBI" id="CHEBI:59789"/>
    </ligand>
</feature>
<dbReference type="SUPFAM" id="SSF51735">
    <property type="entry name" value="NAD(P)-binding Rossmann-fold domains"/>
    <property type="match status" value="1"/>
</dbReference>
<comment type="catalytic activity">
    <reaction evidence="15">
        <text>siroheme + 2 H(+) = sirohydrochlorin + Fe(2+)</text>
        <dbReference type="Rhea" id="RHEA:24360"/>
        <dbReference type="ChEBI" id="CHEBI:15378"/>
        <dbReference type="ChEBI" id="CHEBI:29033"/>
        <dbReference type="ChEBI" id="CHEBI:58351"/>
        <dbReference type="ChEBI" id="CHEBI:60052"/>
        <dbReference type="EC" id="4.99.1.4"/>
    </reaction>
</comment>
<dbReference type="PANTHER" id="PTHR45790">
    <property type="entry name" value="SIROHEME SYNTHASE-RELATED"/>
    <property type="match status" value="1"/>
</dbReference>
<feature type="binding site" evidence="15">
    <location>
        <begin position="331"/>
        <end position="332"/>
    </location>
    <ligand>
        <name>S-adenosyl-L-methionine</name>
        <dbReference type="ChEBI" id="CHEBI:59789"/>
    </ligand>
</feature>
<dbReference type="OrthoDB" id="9815856at2"/>
<dbReference type="Gene3D" id="3.40.1010.10">
    <property type="entry name" value="Cobalt-precorrin-4 Transmethylase, Domain 1"/>
    <property type="match status" value="1"/>
</dbReference>
<dbReference type="SUPFAM" id="SSF53790">
    <property type="entry name" value="Tetrapyrrole methylase"/>
    <property type="match status" value="1"/>
</dbReference>
<keyword evidence="4 15" id="KW-0489">Methyltransferase</keyword>
<dbReference type="GO" id="GO:0051287">
    <property type="term" value="F:NAD binding"/>
    <property type="evidence" value="ECO:0007669"/>
    <property type="project" value="InterPro"/>
</dbReference>
<gene>
    <name evidence="15" type="primary">cysG</name>
    <name evidence="21" type="ORF">B1991_09780</name>
</gene>
<comment type="function">
    <text evidence="15">Multifunctional enzyme that catalyzes the SAM-dependent methylations of uroporphyrinogen III at position C-2 and C-7 to form precorrin-2 via precorrin-1. Then it catalyzes the NAD-dependent ring dehydrogenation of precorrin-2 to yield sirohydrochlorin. Finally, it catalyzes the ferrochelation of sirohydrochlorin to yield siroheme.</text>
</comment>
<dbReference type="InterPro" id="IPR006367">
    <property type="entry name" value="Sirohaem_synthase_N"/>
</dbReference>
<evidence type="ECO:0000256" key="10">
    <source>
        <dbReference type="ARBA" id="ARBA00023244"/>
    </source>
</evidence>
<dbReference type="InterPro" id="IPR036291">
    <property type="entry name" value="NAD(P)-bd_dom_sf"/>
</dbReference>
<dbReference type="Pfam" id="PF00590">
    <property type="entry name" value="TP_methylase"/>
    <property type="match status" value="1"/>
</dbReference>
<evidence type="ECO:0000259" key="20">
    <source>
        <dbReference type="Pfam" id="PF14824"/>
    </source>
</evidence>
<dbReference type="GO" id="GO:0032259">
    <property type="term" value="P:methylation"/>
    <property type="evidence" value="ECO:0007669"/>
    <property type="project" value="UniProtKB-KW"/>
</dbReference>
<keyword evidence="22" id="KW-1185">Reference proteome</keyword>
<feature type="active site" description="Proton acceptor" evidence="15 16">
    <location>
        <position position="248"/>
    </location>
</feature>
<evidence type="ECO:0000256" key="14">
    <source>
        <dbReference type="ARBA" id="ARBA00060548"/>
    </source>
</evidence>
<dbReference type="InterPro" id="IPR037115">
    <property type="entry name" value="Sirohaem_synt_dimer_dom_sf"/>
</dbReference>
<feature type="binding site" evidence="15">
    <location>
        <begin position="43"/>
        <end position="44"/>
    </location>
    <ligand>
        <name>NAD(+)</name>
        <dbReference type="ChEBI" id="CHEBI:57540"/>
    </ligand>
</feature>
<keyword evidence="5 15" id="KW-0808">Transferase</keyword>
<comment type="caution">
    <text evidence="21">The sequence shown here is derived from an EMBL/GenBank/DDBJ whole genome shotgun (WGS) entry which is preliminary data.</text>
</comment>
<evidence type="ECO:0000256" key="15">
    <source>
        <dbReference type="HAMAP-Rule" id="MF_01646"/>
    </source>
</evidence>
<comment type="catalytic activity">
    <reaction evidence="13 15">
        <text>precorrin-2 + NAD(+) = sirohydrochlorin + NADH + 2 H(+)</text>
        <dbReference type="Rhea" id="RHEA:15613"/>
        <dbReference type="ChEBI" id="CHEBI:15378"/>
        <dbReference type="ChEBI" id="CHEBI:57540"/>
        <dbReference type="ChEBI" id="CHEBI:57945"/>
        <dbReference type="ChEBI" id="CHEBI:58351"/>
        <dbReference type="ChEBI" id="CHEBI:58827"/>
        <dbReference type="EC" id="1.3.1.76"/>
    </reaction>
</comment>
<dbReference type="InterPro" id="IPR050161">
    <property type="entry name" value="Siro_Cobalamin_biosynth"/>
</dbReference>
<dbReference type="Gene3D" id="3.40.50.720">
    <property type="entry name" value="NAD(P)-binding Rossmann-like Domain"/>
    <property type="match status" value="1"/>
</dbReference>
<dbReference type="FunFam" id="3.40.1010.10:FF:000001">
    <property type="entry name" value="Siroheme synthase"/>
    <property type="match status" value="1"/>
</dbReference>
<keyword evidence="6 15" id="KW-0949">S-adenosyl-L-methionine</keyword>
<dbReference type="FunFam" id="3.30.950.10:FF:000001">
    <property type="entry name" value="Siroheme synthase"/>
    <property type="match status" value="1"/>
</dbReference>
<comment type="similarity">
    <text evidence="15">In the C-terminal section; belongs to the precorrin methyltransferase family.</text>
</comment>
<dbReference type="PANTHER" id="PTHR45790:SF1">
    <property type="entry name" value="SIROHEME SYNTHASE"/>
    <property type="match status" value="1"/>
</dbReference>
<feature type="binding site" evidence="15">
    <location>
        <begin position="301"/>
        <end position="303"/>
    </location>
    <ligand>
        <name>S-adenosyl-L-methionine</name>
        <dbReference type="ChEBI" id="CHEBI:59789"/>
    </ligand>
</feature>
<evidence type="ECO:0000256" key="12">
    <source>
        <dbReference type="ARBA" id="ARBA00025705"/>
    </source>
</evidence>
<dbReference type="UniPathway" id="UPA00148">
    <property type="reaction ID" value="UER00211"/>
</dbReference>
<dbReference type="EMBL" id="MWIO01000027">
    <property type="protein sequence ID" value="THD07203.1"/>
    <property type="molecule type" value="Genomic_DNA"/>
</dbReference>
<dbReference type="CDD" id="cd11642">
    <property type="entry name" value="SUMT"/>
    <property type="match status" value="1"/>
</dbReference>
<evidence type="ECO:0000256" key="9">
    <source>
        <dbReference type="ARBA" id="ARBA00023239"/>
    </source>
</evidence>
<dbReference type="EC" id="4.99.1.4" evidence="15"/>
<feature type="active site" description="Proton donor" evidence="15 16">
    <location>
        <position position="270"/>
    </location>
</feature>
<evidence type="ECO:0000256" key="5">
    <source>
        <dbReference type="ARBA" id="ARBA00022679"/>
    </source>
</evidence>
<dbReference type="Gene3D" id="1.10.8.210">
    <property type="entry name" value="Sirohaem synthase, dimerisation domain"/>
    <property type="match status" value="1"/>
</dbReference>
<evidence type="ECO:0000256" key="17">
    <source>
        <dbReference type="RuleBase" id="RU003960"/>
    </source>
</evidence>
<dbReference type="Gene3D" id="3.30.950.10">
    <property type="entry name" value="Methyltransferase, Cobalt-precorrin-4 Transmethylase, Domain 2"/>
    <property type="match status" value="1"/>
</dbReference>
<dbReference type="InterPro" id="IPR000878">
    <property type="entry name" value="4pyrrol_Mease"/>
</dbReference>
<keyword evidence="10 15" id="KW-0627">Porphyrin biosynthesis</keyword>
<dbReference type="GO" id="GO:0051266">
    <property type="term" value="F:sirohydrochlorin ferrochelatase activity"/>
    <property type="evidence" value="ECO:0007669"/>
    <property type="project" value="UniProtKB-EC"/>
</dbReference>
<dbReference type="NCBIfam" id="NF004790">
    <property type="entry name" value="PRK06136.1"/>
    <property type="match status" value="1"/>
</dbReference>
<evidence type="ECO:0000256" key="1">
    <source>
        <dbReference type="ARBA" id="ARBA00005010"/>
    </source>
</evidence>
<dbReference type="GO" id="GO:0019354">
    <property type="term" value="P:siroheme biosynthetic process"/>
    <property type="evidence" value="ECO:0007669"/>
    <property type="project" value="UniProtKB-UniRule"/>
</dbReference>
<dbReference type="UniPathway" id="UPA00262">
    <property type="reaction ID" value="UER00211"/>
</dbReference>
<feature type="binding site" evidence="15">
    <location>
        <position position="383"/>
    </location>
    <ligand>
        <name>S-adenosyl-L-methionine</name>
        <dbReference type="ChEBI" id="CHEBI:59789"/>
    </ligand>
</feature>
<name>A0A4S3KF46_9GAMM</name>
<dbReference type="Pfam" id="PF14824">
    <property type="entry name" value="Sirohm_synth_M"/>
    <property type="match status" value="1"/>
</dbReference>
<evidence type="ECO:0000256" key="11">
    <source>
        <dbReference type="ARBA" id="ARBA00023268"/>
    </source>
</evidence>
<evidence type="ECO:0000256" key="7">
    <source>
        <dbReference type="ARBA" id="ARBA00023002"/>
    </source>
</evidence>
<dbReference type="InterPro" id="IPR019478">
    <property type="entry name" value="Sirohaem_synthase_dimer_dom"/>
</dbReference>
<keyword evidence="11 15" id="KW-0511">Multifunctional enzyme</keyword>
<keyword evidence="3 15" id="KW-0169">Cobalamin biosynthesis</keyword>
<evidence type="ECO:0000259" key="19">
    <source>
        <dbReference type="Pfam" id="PF10414"/>
    </source>
</evidence>
<comment type="pathway">
    <text evidence="14 15">Cofactor biosynthesis; adenosylcobalamin biosynthesis; precorrin-2 from uroporphyrinogen III: step 1/1.</text>
</comment>
<comment type="pathway">
    <text evidence="15">Cofactor biosynthesis; adenosylcobalamin biosynthesis; sirohydrochlorin from precorrin-2: step 1/1.</text>
</comment>
<dbReference type="Proteomes" id="UP000306317">
    <property type="component" value="Unassembled WGS sequence"/>
</dbReference>
<dbReference type="Gene3D" id="3.30.160.110">
    <property type="entry name" value="Siroheme synthase, domain 2"/>
    <property type="match status" value="1"/>
</dbReference>
<feature type="domain" description="Tetrapyrrole methylase" evidence="18">
    <location>
        <begin position="218"/>
        <end position="427"/>
    </location>
</feature>
<dbReference type="NCBIfam" id="NF007922">
    <property type="entry name" value="PRK10637.1"/>
    <property type="match status" value="1"/>
</dbReference>
<comment type="pathway">
    <text evidence="15">Porphyrin-containing compound metabolism; siroheme biosynthesis; siroheme from sirohydrochlorin: step 1/1.</text>
</comment>
<feature type="modified residue" description="Phosphoserine" evidence="15">
    <location>
        <position position="128"/>
    </location>
</feature>
<keyword evidence="8 15" id="KW-0520">NAD</keyword>
<dbReference type="InterPro" id="IPR014776">
    <property type="entry name" value="4pyrrole_Mease_sub2"/>
</dbReference>
<dbReference type="EC" id="1.3.1.76" evidence="15"/>
<proteinExistence type="inferred from homology"/>
<feature type="binding site" evidence="15">
    <location>
        <position position="306"/>
    </location>
    <ligand>
        <name>S-adenosyl-L-methionine</name>
        <dbReference type="ChEBI" id="CHEBI:59789"/>
    </ligand>
</feature>
<evidence type="ECO:0000256" key="6">
    <source>
        <dbReference type="ARBA" id="ARBA00022691"/>
    </source>
</evidence>
<feature type="region of interest" description="Uroporphyrinogen-III C-methyltransferase" evidence="15">
    <location>
        <begin position="216"/>
        <end position="488"/>
    </location>
</feature>
<dbReference type="GO" id="GO:0009236">
    <property type="term" value="P:cobalamin biosynthetic process"/>
    <property type="evidence" value="ECO:0007669"/>
    <property type="project" value="UniProtKB-UniRule"/>
</dbReference>
<evidence type="ECO:0000256" key="16">
    <source>
        <dbReference type="PIRSR" id="PIRSR036426-1"/>
    </source>
</evidence>
<feature type="binding site" evidence="15">
    <location>
        <begin position="22"/>
        <end position="23"/>
    </location>
    <ligand>
        <name>NAD(+)</name>
        <dbReference type="ChEBI" id="CHEBI:57540"/>
    </ligand>
</feature>
<dbReference type="NCBIfam" id="TIGR01470">
    <property type="entry name" value="cysG_Nterm"/>
    <property type="match status" value="1"/>
</dbReference>
<dbReference type="Pfam" id="PF10414">
    <property type="entry name" value="CysG_dimeriser"/>
    <property type="match status" value="1"/>
</dbReference>
<dbReference type="Pfam" id="PF13241">
    <property type="entry name" value="NAD_binding_7"/>
    <property type="match status" value="1"/>
</dbReference>
<comment type="pathway">
    <text evidence="12 15">Porphyrin-containing compound metabolism; siroheme biosynthesis; precorrin-2 from uroporphyrinogen III: step 1/1.</text>
</comment>
<feature type="binding site" evidence="15">
    <location>
        <position position="225"/>
    </location>
    <ligand>
        <name>S-adenosyl-L-methionine</name>
        <dbReference type="ChEBI" id="CHEBI:59789"/>
    </ligand>
</feature>
<comment type="catalytic activity">
    <reaction evidence="15">
        <text>uroporphyrinogen III + 2 S-adenosyl-L-methionine = precorrin-2 + 2 S-adenosyl-L-homocysteine + H(+)</text>
        <dbReference type="Rhea" id="RHEA:32459"/>
        <dbReference type="ChEBI" id="CHEBI:15378"/>
        <dbReference type="ChEBI" id="CHEBI:57308"/>
        <dbReference type="ChEBI" id="CHEBI:57856"/>
        <dbReference type="ChEBI" id="CHEBI:58827"/>
        <dbReference type="ChEBI" id="CHEBI:59789"/>
        <dbReference type="EC" id="2.1.1.107"/>
    </reaction>
</comment>
<evidence type="ECO:0000256" key="4">
    <source>
        <dbReference type="ARBA" id="ARBA00022603"/>
    </source>
</evidence>
<dbReference type="HAMAP" id="MF_01646">
    <property type="entry name" value="Siroheme_synth"/>
    <property type="match status" value="1"/>
</dbReference>
<evidence type="ECO:0000313" key="21">
    <source>
        <dbReference type="EMBL" id="THD07203.1"/>
    </source>
</evidence>
<dbReference type="GO" id="GO:0043115">
    <property type="term" value="F:precorrin-2 dehydrogenase activity"/>
    <property type="evidence" value="ECO:0007669"/>
    <property type="project" value="UniProtKB-UniRule"/>
</dbReference>
<comment type="similarity">
    <text evidence="2 17">Belongs to the precorrin methyltransferase family.</text>
</comment>
<dbReference type="PROSITE" id="PS00840">
    <property type="entry name" value="SUMT_2"/>
    <property type="match status" value="1"/>
</dbReference>
<keyword evidence="9 15" id="KW-0456">Lyase</keyword>
<dbReference type="InterPro" id="IPR012409">
    <property type="entry name" value="Sirohaem_synth"/>
</dbReference>
<keyword evidence="7 15" id="KW-0560">Oxidoreductase</keyword>
<evidence type="ECO:0000256" key="3">
    <source>
        <dbReference type="ARBA" id="ARBA00022573"/>
    </source>
</evidence>
<evidence type="ECO:0000256" key="13">
    <source>
        <dbReference type="ARBA" id="ARBA00047561"/>
    </source>
</evidence>
<dbReference type="EC" id="2.1.1.107" evidence="15"/>
<dbReference type="AlphaFoldDB" id="A0A4S3KF46"/>
<dbReference type="GO" id="GO:0004851">
    <property type="term" value="F:uroporphyrin-III C-methyltransferase activity"/>
    <property type="evidence" value="ECO:0007669"/>
    <property type="project" value="UniProtKB-UniRule"/>
</dbReference>
<protein>
    <recommendedName>
        <fullName evidence="15">Siroheme synthase</fullName>
    </recommendedName>
    <domain>
        <recommendedName>
            <fullName evidence="15">Uroporphyrinogen-III C-methyltransferase</fullName>
            <shortName evidence="15">Urogen III methylase</shortName>
            <ecNumber evidence="15">2.1.1.107</ecNumber>
        </recommendedName>
        <alternativeName>
            <fullName evidence="15">SUMT</fullName>
        </alternativeName>
        <alternativeName>
            <fullName evidence="15">Uroporphyrinogen III methylase</fullName>
            <shortName evidence="15">UROM</shortName>
        </alternativeName>
    </domain>
    <domain>
        <recommendedName>
            <fullName evidence="15">Precorrin-2 dehydrogenase</fullName>
            <ecNumber evidence="15">1.3.1.76</ecNumber>
        </recommendedName>
    </domain>
    <domain>
        <recommendedName>
            <fullName evidence="15">Sirohydrochlorin ferrochelatase</fullName>
            <ecNumber evidence="15">4.99.1.4</ecNumber>
        </recommendedName>
    </domain>
</protein>
<organism evidence="21 22">
    <name type="scientific">Rhodanobacter lindaniclasticus</name>
    <dbReference type="NCBI Taxonomy" id="75310"/>
    <lineage>
        <taxon>Bacteria</taxon>
        <taxon>Pseudomonadati</taxon>
        <taxon>Pseudomonadota</taxon>
        <taxon>Gammaproteobacteria</taxon>
        <taxon>Lysobacterales</taxon>
        <taxon>Rhodanobacteraceae</taxon>
        <taxon>Rhodanobacter</taxon>
    </lineage>
</organism>
<evidence type="ECO:0000259" key="18">
    <source>
        <dbReference type="Pfam" id="PF00590"/>
    </source>
</evidence>
<feature type="domain" description="Sirohaem synthase dimerisation" evidence="19">
    <location>
        <begin position="150"/>
        <end position="207"/>
    </location>
</feature>
<dbReference type="InterPro" id="IPR014777">
    <property type="entry name" value="4pyrrole_Mease_sub1"/>
</dbReference>
<dbReference type="InterPro" id="IPR003043">
    <property type="entry name" value="Uropor_MeTrfase_CS"/>
</dbReference>
<dbReference type="RefSeq" id="WP_136258546.1">
    <property type="nucleotide sequence ID" value="NZ_MWIO01000027.1"/>
</dbReference>
<evidence type="ECO:0000313" key="22">
    <source>
        <dbReference type="Proteomes" id="UP000306317"/>
    </source>
</evidence>
<keyword evidence="15" id="KW-0597">Phosphoprotein</keyword>
<dbReference type="PIRSF" id="PIRSF036426">
    <property type="entry name" value="Sirohaem_synth"/>
    <property type="match status" value="1"/>
</dbReference>
<comment type="pathway">
    <text evidence="1 15">Porphyrin-containing compound metabolism; siroheme biosynthesis; sirohydrochlorin from precorrin-2: step 1/1.</text>
</comment>
<feature type="region of interest" description="Precorrin-2 dehydrogenase / sirohydrochlorin ferrochelatase" evidence="15">
    <location>
        <begin position="1"/>
        <end position="203"/>
    </location>
</feature>
<dbReference type="PROSITE" id="PS00839">
    <property type="entry name" value="SUMT_1"/>
    <property type="match status" value="1"/>
</dbReference>
<comment type="similarity">
    <text evidence="15">In the N-terminal section; belongs to the precorrin-2 dehydrogenase / sirohydrochlorin ferrochelatase family.</text>
</comment>
<feature type="domain" description="Siroheme synthase central" evidence="20">
    <location>
        <begin position="121"/>
        <end position="145"/>
    </location>
</feature>
<evidence type="ECO:0000256" key="2">
    <source>
        <dbReference type="ARBA" id="ARBA00005879"/>
    </source>
</evidence>
<sequence length="488" mass="52183">MKLYPIFASLSQRAVLVVGGGAVAERKVAALLEAQAQVTVNAPSLTPRLQRWARQGRIAHRTDPFRESWLERVWLVVAATPDREINALVASLGELRRIFVNVVDDAALSSFHVPAVIDRAPLTIAISSGGQAPMISRLLRERLEALLDDSLGALARLMARLRPRIRARFPAPAARRAFYENLLAGPVAQLLRQQRHGEAQAVAEQTLADAPLPAVGSVVLVGAGPGDPGLLTLRALRALNEADVILHDRLVGAGVLALARRDAEQIEVGKQGGRHHTTQETIHALLLEHARAGRRVVRLKGGDPFVFGRGGEELEFLRAHAIPFEVVPGITAAVACAAFSGVPLTHRDHAQSVRFVTAHCRDSRDTLDWAALAQERQTLAIYMGVSELATLQARLIEHGRDATTPFALVENGSLPDQRVVCGVLGNLAERAAAHAVGSPALLILGEVAALAPSLAWFGAAPLGATVHALRTPVAARDDVLEAIHRAAC</sequence>
<evidence type="ECO:0000256" key="8">
    <source>
        <dbReference type="ARBA" id="ARBA00023027"/>
    </source>
</evidence>
<dbReference type="InterPro" id="IPR035996">
    <property type="entry name" value="4pyrrol_Methylase_sf"/>
</dbReference>
<accession>A0A4S3KF46</accession>